<keyword evidence="2" id="KW-1185">Reference proteome</keyword>
<dbReference type="SUPFAM" id="SSF56219">
    <property type="entry name" value="DNase I-like"/>
    <property type="match status" value="1"/>
</dbReference>
<gene>
    <name evidence="1" type="ORF">LPLAT_LOCUS8300</name>
</gene>
<comment type="caution">
    <text evidence="1">The sequence shown here is derived from an EMBL/GenBank/DDBJ whole genome shotgun (WGS) entry which is preliminary data.</text>
</comment>
<dbReference type="AlphaFoldDB" id="A0AAV2MY24"/>
<name>A0AAV2MY24_9HYME</name>
<organism evidence="1 2">
    <name type="scientific">Lasius platythorax</name>
    <dbReference type="NCBI Taxonomy" id="488582"/>
    <lineage>
        <taxon>Eukaryota</taxon>
        <taxon>Metazoa</taxon>
        <taxon>Ecdysozoa</taxon>
        <taxon>Arthropoda</taxon>
        <taxon>Hexapoda</taxon>
        <taxon>Insecta</taxon>
        <taxon>Pterygota</taxon>
        <taxon>Neoptera</taxon>
        <taxon>Endopterygota</taxon>
        <taxon>Hymenoptera</taxon>
        <taxon>Apocrita</taxon>
        <taxon>Aculeata</taxon>
        <taxon>Formicoidea</taxon>
        <taxon>Formicidae</taxon>
        <taxon>Formicinae</taxon>
        <taxon>Lasius</taxon>
        <taxon>Lasius</taxon>
    </lineage>
</organism>
<sequence length="85" mass="9803">MLTRMEEKGWSIMNRSKGDESELWTYVGGKGTSVIDYVVANEMEEEDIQEMRIGDRTESDHLPLEVRIQGPTVGRREDVKEEEIS</sequence>
<protein>
    <recommendedName>
        <fullName evidence="3">Endonuclease/exonuclease/phosphatase domain-containing protein</fullName>
    </recommendedName>
</protein>
<accession>A0AAV2MY24</accession>
<evidence type="ECO:0000313" key="2">
    <source>
        <dbReference type="Proteomes" id="UP001497644"/>
    </source>
</evidence>
<reference evidence="1" key="1">
    <citation type="submission" date="2024-04" db="EMBL/GenBank/DDBJ databases">
        <authorList>
            <consortium name="Molecular Ecology Group"/>
        </authorList>
    </citation>
    <scope>NUCLEOTIDE SEQUENCE</scope>
</reference>
<dbReference type="Proteomes" id="UP001497644">
    <property type="component" value="Unassembled WGS sequence"/>
</dbReference>
<proteinExistence type="predicted"/>
<dbReference type="EMBL" id="CAXIPU020000603">
    <property type="protein sequence ID" value="CAL1672496.1"/>
    <property type="molecule type" value="Genomic_DNA"/>
</dbReference>
<evidence type="ECO:0008006" key="3">
    <source>
        <dbReference type="Google" id="ProtNLM"/>
    </source>
</evidence>
<evidence type="ECO:0000313" key="1">
    <source>
        <dbReference type="EMBL" id="CAL1672496.1"/>
    </source>
</evidence>
<dbReference type="Gene3D" id="3.60.10.10">
    <property type="entry name" value="Endonuclease/exonuclease/phosphatase"/>
    <property type="match status" value="1"/>
</dbReference>
<dbReference type="InterPro" id="IPR036691">
    <property type="entry name" value="Endo/exonu/phosph_ase_sf"/>
</dbReference>